<dbReference type="Gene3D" id="3.40.190.10">
    <property type="entry name" value="Periplasmic binding protein-like II"/>
    <property type="match status" value="2"/>
</dbReference>
<evidence type="ECO:0000313" key="3">
    <source>
        <dbReference type="Proteomes" id="UP001597391"/>
    </source>
</evidence>
<dbReference type="PROSITE" id="PS51257">
    <property type="entry name" value="PROKAR_LIPOPROTEIN"/>
    <property type="match status" value="1"/>
</dbReference>
<protein>
    <submittedName>
        <fullName evidence="2">Extracellular solute-binding protein</fullName>
    </submittedName>
</protein>
<dbReference type="EMBL" id="JBHUOP010000003">
    <property type="protein sequence ID" value="MFD2840515.1"/>
    <property type="molecule type" value="Genomic_DNA"/>
</dbReference>
<reference evidence="3" key="1">
    <citation type="journal article" date="2019" name="Int. J. Syst. Evol. Microbiol.">
        <title>The Global Catalogue of Microorganisms (GCM) 10K type strain sequencing project: providing services to taxonomists for standard genome sequencing and annotation.</title>
        <authorList>
            <consortium name="The Broad Institute Genomics Platform"/>
            <consortium name="The Broad Institute Genome Sequencing Center for Infectious Disease"/>
            <person name="Wu L."/>
            <person name="Ma J."/>
        </authorList>
    </citation>
    <scope>NUCLEOTIDE SEQUENCE [LARGE SCALE GENOMIC DNA]</scope>
    <source>
        <strain evidence="3">KCTC 33576</strain>
    </source>
</reference>
<keyword evidence="1" id="KW-0732">Signal</keyword>
<evidence type="ECO:0000313" key="2">
    <source>
        <dbReference type="EMBL" id="MFD2840515.1"/>
    </source>
</evidence>
<feature type="signal peptide" evidence="1">
    <location>
        <begin position="1"/>
        <end position="29"/>
    </location>
</feature>
<proteinExistence type="predicted"/>
<comment type="caution">
    <text evidence="2">The sequence shown here is derived from an EMBL/GenBank/DDBJ whole genome shotgun (WGS) entry which is preliminary data.</text>
</comment>
<name>A0ABW5XDE8_9MICO</name>
<dbReference type="SUPFAM" id="SSF53850">
    <property type="entry name" value="Periplasmic binding protein-like II"/>
    <property type="match status" value="1"/>
</dbReference>
<sequence>MKRVKGQIRPGTRASAIVLAAATMFAVVGCTPGGSQETVTEGSATSGTVNWWGWTPERGVGENYIKLFNEQYPDITVNYRQIAVQDYDSVLMPGLSSSVGPDVFNVAPGGGIGGVDRYASFTTDMTPQLESAFGSDWKAKIAQNGPVGLETGDGIMAGLPVGSTFAGSLWINQDMFDKYNLQVPATYDEWVTTCQTLKTSGETCLALGAGDSGANMDFVHAIADSIEPGLWTKAVAGEAPWTSPSIIKAGEIFKEMFTNGIIQEGAQGMQQYPDVNNRFMAGEAAMVLMGTWYMQYSTVPSMTAAVEASGSSTGELFPIVNIPLPAMGDPSNPAPLFGDVDYGLAVSTNAKNPQAATTFATWLATSDEAQQLVTDSLNNLPSLNELEPQWDQIELVDAQAQKDSLIELQQRAVGVVEPRLGDITAELGEAIKVAVNGVATGSVEPLDAFNALQASADALR</sequence>
<dbReference type="Proteomes" id="UP001597391">
    <property type="component" value="Unassembled WGS sequence"/>
</dbReference>
<dbReference type="RefSeq" id="WP_377466372.1">
    <property type="nucleotide sequence ID" value="NZ_JBHUOP010000003.1"/>
</dbReference>
<organism evidence="2 3">
    <name type="scientific">Populibacterium corticicola</name>
    <dbReference type="NCBI Taxonomy" id="1812826"/>
    <lineage>
        <taxon>Bacteria</taxon>
        <taxon>Bacillati</taxon>
        <taxon>Actinomycetota</taxon>
        <taxon>Actinomycetes</taxon>
        <taxon>Micrococcales</taxon>
        <taxon>Jonesiaceae</taxon>
        <taxon>Populibacterium</taxon>
    </lineage>
</organism>
<dbReference type="Pfam" id="PF01547">
    <property type="entry name" value="SBP_bac_1"/>
    <property type="match status" value="1"/>
</dbReference>
<dbReference type="PANTHER" id="PTHR43649">
    <property type="entry name" value="ARABINOSE-BINDING PROTEIN-RELATED"/>
    <property type="match status" value="1"/>
</dbReference>
<evidence type="ECO:0000256" key="1">
    <source>
        <dbReference type="SAM" id="SignalP"/>
    </source>
</evidence>
<gene>
    <name evidence="2" type="ORF">ACFSYH_08025</name>
</gene>
<dbReference type="InterPro" id="IPR006059">
    <property type="entry name" value="SBP"/>
</dbReference>
<keyword evidence="3" id="KW-1185">Reference proteome</keyword>
<accession>A0ABW5XDE8</accession>
<feature type="chain" id="PRO_5047384415" evidence="1">
    <location>
        <begin position="30"/>
        <end position="460"/>
    </location>
</feature>
<dbReference type="InterPro" id="IPR050490">
    <property type="entry name" value="Bact_solute-bd_prot1"/>
</dbReference>